<dbReference type="AlphaFoldDB" id="A0A317CR78"/>
<evidence type="ECO:0000313" key="12">
    <source>
        <dbReference type="Proteomes" id="UP000245539"/>
    </source>
</evidence>
<dbReference type="PROSITE" id="PS00211">
    <property type="entry name" value="ABC_TRANSPORTER_1"/>
    <property type="match status" value="2"/>
</dbReference>
<dbReference type="OrthoDB" id="5560252at2"/>
<keyword evidence="12" id="KW-1185">Reference proteome</keyword>
<dbReference type="GO" id="GO:0005524">
    <property type="term" value="F:ATP binding"/>
    <property type="evidence" value="ECO:0007669"/>
    <property type="project" value="UniProtKB-KW"/>
</dbReference>
<protein>
    <submittedName>
        <fullName evidence="11">ABC transporter</fullName>
    </submittedName>
</protein>
<dbReference type="InterPro" id="IPR003593">
    <property type="entry name" value="AAA+_ATPase"/>
</dbReference>
<name>A0A317CR78_9GAMM</name>
<evidence type="ECO:0000256" key="3">
    <source>
        <dbReference type="ARBA" id="ARBA00022475"/>
    </source>
</evidence>
<dbReference type="Pfam" id="PF00005">
    <property type="entry name" value="ABC_tran"/>
    <property type="match status" value="2"/>
</dbReference>
<dbReference type="CDD" id="cd03216">
    <property type="entry name" value="ABC_Carb_Monos_I"/>
    <property type="match status" value="1"/>
</dbReference>
<dbReference type="PANTHER" id="PTHR43790">
    <property type="entry name" value="CARBOHYDRATE TRANSPORT ATP-BINDING PROTEIN MG119-RELATED"/>
    <property type="match status" value="1"/>
</dbReference>
<dbReference type="GO" id="GO:0016887">
    <property type="term" value="F:ATP hydrolysis activity"/>
    <property type="evidence" value="ECO:0007669"/>
    <property type="project" value="InterPro"/>
</dbReference>
<keyword evidence="8" id="KW-1278">Translocase</keyword>
<evidence type="ECO:0000256" key="8">
    <source>
        <dbReference type="ARBA" id="ARBA00022967"/>
    </source>
</evidence>
<keyword evidence="7" id="KW-0067">ATP-binding</keyword>
<keyword evidence="3" id="KW-1003">Cell membrane</keyword>
<evidence type="ECO:0000313" key="11">
    <source>
        <dbReference type="EMBL" id="PWR00688.1"/>
    </source>
</evidence>
<evidence type="ECO:0000256" key="5">
    <source>
        <dbReference type="ARBA" id="ARBA00022737"/>
    </source>
</evidence>
<dbReference type="Gene3D" id="3.40.50.300">
    <property type="entry name" value="P-loop containing nucleotide triphosphate hydrolases"/>
    <property type="match status" value="2"/>
</dbReference>
<dbReference type="SMART" id="SM00382">
    <property type="entry name" value="AAA"/>
    <property type="match status" value="1"/>
</dbReference>
<dbReference type="GO" id="GO:0005886">
    <property type="term" value="C:plasma membrane"/>
    <property type="evidence" value="ECO:0007669"/>
    <property type="project" value="UniProtKB-SubCell"/>
</dbReference>
<comment type="caution">
    <text evidence="11">The sequence shown here is derived from an EMBL/GenBank/DDBJ whole genome shotgun (WGS) entry which is preliminary data.</text>
</comment>
<feature type="domain" description="ABC transporter" evidence="10">
    <location>
        <begin position="258"/>
        <end position="504"/>
    </location>
</feature>
<dbReference type="PANTHER" id="PTHR43790:SF4">
    <property type="entry name" value="GUANOSINE IMPORT ATP-BINDING PROTEIN NUPO"/>
    <property type="match status" value="1"/>
</dbReference>
<comment type="subcellular location">
    <subcellularLocation>
        <location evidence="1">Cell membrane</location>
        <topology evidence="1">Peripheral membrane protein</topology>
    </subcellularLocation>
</comment>
<dbReference type="InterPro" id="IPR050107">
    <property type="entry name" value="ABC_carbohydrate_import_ATPase"/>
</dbReference>
<gene>
    <name evidence="11" type="ORF">DKW60_00320</name>
</gene>
<feature type="domain" description="ABC transporter" evidence="10">
    <location>
        <begin position="10"/>
        <end position="241"/>
    </location>
</feature>
<dbReference type="SUPFAM" id="SSF52540">
    <property type="entry name" value="P-loop containing nucleoside triphosphate hydrolases"/>
    <property type="match status" value="2"/>
</dbReference>
<dbReference type="InterPro" id="IPR027417">
    <property type="entry name" value="P-loop_NTPase"/>
</dbReference>
<proteinExistence type="predicted"/>
<keyword evidence="9" id="KW-0472">Membrane</keyword>
<keyword evidence="5" id="KW-0677">Repeat</keyword>
<keyword evidence="4" id="KW-0762">Sugar transport</keyword>
<sequence length="518" mass="55523">MTESSTSPLLRLSKMTRTFPGVIANQDVDLTIHAGEIHALLGENGAGKSTLVKMIYGILAPDSGQIDWQGNTVSIPNPAFARELGVAMVFQHFSLFDSLSVLENIALGMDSKVNRAELKSRILEISSRYGLPLDPDRHVYTLSVGERQRIEIIRCLLQEPKLLIMDEPTSVLTPQEVSRLFETLRRLSEEGLAILYISHKLDEIKALCHRATILRNGKRVDVADVNDESTSSLAAMMMGETLETTTPRIGNQAGELRLSVKNLSLEAADEFGIPLKNINLDVHCGEIVGIAGVAGNGQDELLMALSGESVSTQSDSLFIDGKACGQLGPNKRRALGVAAIPEQRLGHGAVPEMSLVDNTFLTAFQRLGLVGGGFIKNSVTRQFTEKVIENFNVKSNGSKAFASSLSGGNLQKFIVGREILQNPGLLIVSQPTWGVDAGAAQTIHKALRDLADRGAAVLIISQDLDELMAGTDRIGAICAGELSDIYDTAALSIEEVGLLMAGSALDEKSLATGGLNNV</sequence>
<dbReference type="InterPro" id="IPR003439">
    <property type="entry name" value="ABC_transporter-like_ATP-bd"/>
</dbReference>
<keyword evidence="6" id="KW-0547">Nucleotide-binding</keyword>
<dbReference type="InterPro" id="IPR017871">
    <property type="entry name" value="ABC_transporter-like_CS"/>
</dbReference>
<keyword evidence="2" id="KW-0813">Transport</keyword>
<organism evidence="11 12">
    <name type="scientific">Leucothrix pacifica</name>
    <dbReference type="NCBI Taxonomy" id="1247513"/>
    <lineage>
        <taxon>Bacteria</taxon>
        <taxon>Pseudomonadati</taxon>
        <taxon>Pseudomonadota</taxon>
        <taxon>Gammaproteobacteria</taxon>
        <taxon>Thiotrichales</taxon>
        <taxon>Thiotrichaceae</taxon>
        <taxon>Leucothrix</taxon>
    </lineage>
</organism>
<dbReference type="RefSeq" id="WP_109835669.1">
    <property type="nucleotide sequence ID" value="NZ_QGKM01000001.1"/>
</dbReference>
<dbReference type="Proteomes" id="UP000245539">
    <property type="component" value="Unassembled WGS sequence"/>
</dbReference>
<dbReference type="FunFam" id="3.40.50.300:FF:000127">
    <property type="entry name" value="Ribose import ATP-binding protein RbsA"/>
    <property type="match status" value="1"/>
</dbReference>
<evidence type="ECO:0000256" key="7">
    <source>
        <dbReference type="ARBA" id="ARBA00022840"/>
    </source>
</evidence>
<dbReference type="PROSITE" id="PS50893">
    <property type="entry name" value="ABC_TRANSPORTER_2"/>
    <property type="match status" value="2"/>
</dbReference>
<reference evidence="11 12" key="1">
    <citation type="submission" date="2018-05" db="EMBL/GenBank/DDBJ databases">
        <title>Leucothrix arctica sp. nov., isolated from Arctic seawater.</title>
        <authorList>
            <person name="Choi A."/>
            <person name="Baek K."/>
        </authorList>
    </citation>
    <scope>NUCLEOTIDE SEQUENCE [LARGE SCALE GENOMIC DNA]</scope>
    <source>
        <strain evidence="11 12">JCM 18388</strain>
    </source>
</reference>
<dbReference type="EMBL" id="QGKM01000001">
    <property type="protein sequence ID" value="PWR00688.1"/>
    <property type="molecule type" value="Genomic_DNA"/>
</dbReference>
<accession>A0A317CR78</accession>
<evidence type="ECO:0000256" key="6">
    <source>
        <dbReference type="ARBA" id="ARBA00022741"/>
    </source>
</evidence>
<evidence type="ECO:0000256" key="1">
    <source>
        <dbReference type="ARBA" id="ARBA00004202"/>
    </source>
</evidence>
<evidence type="ECO:0000259" key="10">
    <source>
        <dbReference type="PROSITE" id="PS50893"/>
    </source>
</evidence>
<evidence type="ECO:0000256" key="4">
    <source>
        <dbReference type="ARBA" id="ARBA00022597"/>
    </source>
</evidence>
<dbReference type="CDD" id="cd03215">
    <property type="entry name" value="ABC_Carb_Monos_II"/>
    <property type="match status" value="1"/>
</dbReference>
<evidence type="ECO:0000256" key="2">
    <source>
        <dbReference type="ARBA" id="ARBA00022448"/>
    </source>
</evidence>
<evidence type="ECO:0000256" key="9">
    <source>
        <dbReference type="ARBA" id="ARBA00023136"/>
    </source>
</evidence>